<organism evidence="3 5">
    <name type="scientific">Alkalihalobacillus alcalophilus ATCC 27647 = CGMCC 1.3604</name>
    <dbReference type="NCBI Taxonomy" id="1218173"/>
    <lineage>
        <taxon>Bacteria</taxon>
        <taxon>Bacillati</taxon>
        <taxon>Bacillota</taxon>
        <taxon>Bacilli</taxon>
        <taxon>Bacillales</taxon>
        <taxon>Bacillaceae</taxon>
        <taxon>Alkalihalobacillus</taxon>
    </lineage>
</organism>
<dbReference type="GO" id="GO:0046872">
    <property type="term" value="F:metal ion binding"/>
    <property type="evidence" value="ECO:0007669"/>
    <property type="project" value="UniProtKB-KW"/>
</dbReference>
<evidence type="ECO:0000313" key="3">
    <source>
        <dbReference type="EMBL" id="KGA98179.1"/>
    </source>
</evidence>
<dbReference type="EMBL" id="ALPT02000014">
    <property type="protein sequence ID" value="KGA98179.1"/>
    <property type="molecule type" value="Genomic_DNA"/>
</dbReference>
<evidence type="ECO:0000259" key="2">
    <source>
        <dbReference type="Pfam" id="PF07687"/>
    </source>
</evidence>
<dbReference type="InterPro" id="IPR011650">
    <property type="entry name" value="Peptidase_M20_dimer"/>
</dbReference>
<dbReference type="RefSeq" id="WP_003321046.1">
    <property type="nucleotide sequence ID" value="NZ_ALPT02000014.1"/>
</dbReference>
<evidence type="ECO:0000313" key="5">
    <source>
        <dbReference type="Proteomes" id="UP000002754"/>
    </source>
</evidence>
<dbReference type="SUPFAM" id="SSF55031">
    <property type="entry name" value="Bacterial exopeptidase dimerisation domain"/>
    <property type="match status" value="1"/>
</dbReference>
<feature type="binding site" evidence="1">
    <location>
        <position position="141"/>
    </location>
    <ligand>
        <name>Mn(2+)</name>
        <dbReference type="ChEBI" id="CHEBI:29035"/>
        <label>2</label>
    </ligand>
</feature>
<evidence type="ECO:0000313" key="4">
    <source>
        <dbReference type="EMBL" id="THG91214.1"/>
    </source>
</evidence>
<dbReference type="PANTHER" id="PTHR11014">
    <property type="entry name" value="PEPTIDASE M20 FAMILY MEMBER"/>
    <property type="match status" value="1"/>
</dbReference>
<feature type="binding site" evidence="1">
    <location>
        <position position="170"/>
    </location>
    <ligand>
        <name>Mn(2+)</name>
        <dbReference type="ChEBI" id="CHEBI:29035"/>
        <label>2</label>
    </ligand>
</feature>
<keyword evidence="5" id="KW-1185">Reference proteome</keyword>
<feature type="domain" description="Peptidase M20 dimerisation" evidence="2">
    <location>
        <begin position="194"/>
        <end position="284"/>
    </location>
</feature>
<evidence type="ECO:0000313" key="6">
    <source>
        <dbReference type="Proteomes" id="UP000297014"/>
    </source>
</evidence>
<reference evidence="3 5" key="1">
    <citation type="journal article" date="2014" name="Genome Announc.">
        <title>Draft Genome Sequence of Bacillus alcalophilus AV1934, a Classic Alkaliphile Isolated from Human Feces in 1934.</title>
        <authorList>
            <person name="Attie O."/>
            <person name="Jayaprakash A."/>
            <person name="Shah H."/>
            <person name="Paulsen I.T."/>
            <person name="Morino M."/>
            <person name="Takahashi Y."/>
            <person name="Narumi I."/>
            <person name="Sachidanandam R."/>
            <person name="Satoh K."/>
            <person name="Ito M."/>
            <person name="Krulwich T.A."/>
        </authorList>
    </citation>
    <scope>NUCLEOTIDE SEQUENCE [LARGE SCALE GENOMIC DNA]</scope>
    <source>
        <strain evidence="3 5">AV1934</strain>
    </source>
</reference>
<feature type="binding site" evidence="1">
    <location>
        <position position="367"/>
    </location>
    <ligand>
        <name>Mn(2+)</name>
        <dbReference type="ChEBI" id="CHEBI:29035"/>
        <label>2</label>
    </ligand>
</feature>
<proteinExistence type="predicted"/>
<dbReference type="NCBIfam" id="TIGR01891">
    <property type="entry name" value="amidohydrolases"/>
    <property type="match status" value="1"/>
</dbReference>
<dbReference type="Pfam" id="PF01546">
    <property type="entry name" value="Peptidase_M20"/>
    <property type="match status" value="1"/>
</dbReference>
<dbReference type="STRING" id="1218173.BALCAV_0205945"/>
<dbReference type="Gene3D" id="3.40.630.10">
    <property type="entry name" value="Zn peptidases"/>
    <property type="match status" value="1"/>
</dbReference>
<keyword evidence="1" id="KW-0464">Manganese</keyword>
<sequence length="403" mass="43872">MRTIFEQASGIEQKLVQWRRYFHQFPELSFKEFKTAEFIATTLSSISGVKVEKGIGLETSVIGTLSCGDGPTIALRADIDALPIKEETTADYCSKHDGVMHACGHDAHTAILLGTAQLLAQLAGDGKWNGTIKFIFQPAEETPDQKGLSGSPYLIRAGAYVGVEAALALHMCPWLQVGEMQVHDGYSMANVDEFEAKIIASGGHGGYPEKGTDPTWMLGLLLQSLHGIVARKVSALDEAVISIGEIKAGSATNIIPSEVFLRGTIRSYKPNIRDLLERELEKAFAILEPLGGQYQLKVTRGEPALYNSSFLNQLVTAAAKKMRPTIKVVDEKFGMGGEDFGYVTQKLPGAMFFLGCATADGIQRDLHTPIFDIDERVLVVGTAIMTQATLDYFSGFYEVVDQN</sequence>
<gene>
    <name evidence="4" type="ORF">AJ85_06350</name>
    <name evidence="3" type="ORF">BALCAV_0205945</name>
</gene>
<dbReference type="eggNOG" id="COG1473">
    <property type="taxonomic scope" value="Bacteria"/>
</dbReference>
<name>A0A094WK95_ALKAL</name>
<dbReference type="Proteomes" id="UP000002754">
    <property type="component" value="Unassembled WGS sequence"/>
</dbReference>
<evidence type="ECO:0000256" key="1">
    <source>
        <dbReference type="PIRSR" id="PIRSR005962-1"/>
    </source>
</evidence>
<dbReference type="Proteomes" id="UP000297014">
    <property type="component" value="Unassembled WGS sequence"/>
</dbReference>
<feature type="binding site" evidence="1">
    <location>
        <position position="105"/>
    </location>
    <ligand>
        <name>Mn(2+)</name>
        <dbReference type="ChEBI" id="CHEBI:29035"/>
        <label>2</label>
    </ligand>
</feature>
<dbReference type="AlphaFoldDB" id="A0A094WK95"/>
<dbReference type="Pfam" id="PF07687">
    <property type="entry name" value="M20_dimer"/>
    <property type="match status" value="1"/>
</dbReference>
<dbReference type="InterPro" id="IPR017439">
    <property type="entry name" value="Amidohydrolase"/>
</dbReference>
<dbReference type="GO" id="GO:0016787">
    <property type="term" value="F:hydrolase activity"/>
    <property type="evidence" value="ECO:0007669"/>
    <property type="project" value="InterPro"/>
</dbReference>
<dbReference type="SUPFAM" id="SSF53187">
    <property type="entry name" value="Zn-dependent exopeptidases"/>
    <property type="match status" value="1"/>
</dbReference>
<accession>A0A094WK95</accession>
<comment type="cofactor">
    <cofactor evidence="1">
        <name>Mn(2+)</name>
        <dbReference type="ChEBI" id="CHEBI:29035"/>
    </cofactor>
    <text evidence="1">The Mn(2+) ion enhances activity.</text>
</comment>
<keyword evidence="1" id="KW-0479">Metal-binding</keyword>
<dbReference type="InterPro" id="IPR002933">
    <property type="entry name" value="Peptidase_M20"/>
</dbReference>
<comment type="caution">
    <text evidence="3">The sequence shown here is derived from an EMBL/GenBank/DDBJ whole genome shotgun (WGS) entry which is preliminary data.</text>
</comment>
<dbReference type="InterPro" id="IPR036264">
    <property type="entry name" value="Bact_exopeptidase_dim_dom"/>
</dbReference>
<protein>
    <submittedName>
        <fullName evidence="3">Peptidase M20</fullName>
    </submittedName>
</protein>
<dbReference type="PANTHER" id="PTHR11014:SF63">
    <property type="entry name" value="METALLOPEPTIDASE, PUTATIVE (AFU_ORTHOLOGUE AFUA_6G09600)-RELATED"/>
    <property type="match status" value="1"/>
</dbReference>
<dbReference type="PIRSF" id="PIRSF005962">
    <property type="entry name" value="Pept_M20D_amidohydro"/>
    <property type="match status" value="1"/>
</dbReference>
<dbReference type="Gene3D" id="3.30.70.360">
    <property type="match status" value="1"/>
</dbReference>
<reference evidence="4 6" key="2">
    <citation type="submission" date="2014-01" db="EMBL/GenBank/DDBJ databases">
        <title>Draft genome sequencing of Bacillus alcalophilus CGMCC 1.3604.</title>
        <authorList>
            <person name="Yang J."/>
            <person name="Diao L."/>
            <person name="Yang S."/>
        </authorList>
    </citation>
    <scope>NUCLEOTIDE SEQUENCE [LARGE SCALE GENOMIC DNA]</scope>
    <source>
        <strain evidence="4 6">CGMCC 1.3604</strain>
    </source>
</reference>
<feature type="binding site" evidence="1">
    <location>
        <position position="103"/>
    </location>
    <ligand>
        <name>Mn(2+)</name>
        <dbReference type="ChEBI" id="CHEBI:29035"/>
        <label>2</label>
    </ligand>
</feature>
<dbReference type="OrthoDB" id="9776731at2"/>
<dbReference type="EMBL" id="JALP01000084">
    <property type="protein sequence ID" value="THG91214.1"/>
    <property type="molecule type" value="Genomic_DNA"/>
</dbReference>